<dbReference type="AlphaFoldDB" id="A0A285NH83"/>
<dbReference type="SUPFAM" id="SSF51735">
    <property type="entry name" value="NAD(P)-binding Rossmann-fold domains"/>
    <property type="match status" value="1"/>
</dbReference>
<dbReference type="GO" id="GO:0005737">
    <property type="term" value="C:cytoplasm"/>
    <property type="evidence" value="ECO:0007669"/>
    <property type="project" value="TreeGrafter"/>
</dbReference>
<dbReference type="PANTHER" id="PTHR48079:SF6">
    <property type="entry name" value="NAD(P)-BINDING DOMAIN-CONTAINING PROTEIN-RELATED"/>
    <property type="match status" value="1"/>
</dbReference>
<dbReference type="Proteomes" id="UP000219439">
    <property type="component" value="Unassembled WGS sequence"/>
</dbReference>
<evidence type="ECO:0000259" key="1">
    <source>
        <dbReference type="Pfam" id="PF01370"/>
    </source>
</evidence>
<reference evidence="2 3" key="1">
    <citation type="submission" date="2017-09" db="EMBL/GenBank/DDBJ databases">
        <authorList>
            <person name="Ehlers B."/>
            <person name="Leendertz F.H."/>
        </authorList>
    </citation>
    <scope>NUCLEOTIDE SEQUENCE [LARGE SCALE GENOMIC DNA]</scope>
    <source>
        <strain evidence="2 3">DSM 18289</strain>
    </source>
</reference>
<dbReference type="OrthoDB" id="9787292at2"/>
<sequence>MRIFITGGTGLVGSAALKALLDHGHDVTALARSEEKAEQLSQMGATPMRGDLTDPTKWIPAALEHEGIIHAAATFESNMGDTDIAMVNNLVEHASNLPADTKINLIYTGGCWLYPEAPVIPITERHVLDPLPAFEWMLDSIEHLHACSNFNLTVIHPGIVVAKDRGLICGLVEQIRQSGQMTIVGSLDTHYPLVHADDLGDLYRRAIQAGQSGLLLNASGFKSASLEEIAKTVAEQTGLAYKVAVQPLENAIEQYGDWAAGLGRSQRMEADRAKDTLNWEPAFDSVEKMVADCL</sequence>
<evidence type="ECO:0000313" key="3">
    <source>
        <dbReference type="Proteomes" id="UP000219439"/>
    </source>
</evidence>
<keyword evidence="3" id="KW-1185">Reference proteome</keyword>
<dbReference type="Pfam" id="PF01370">
    <property type="entry name" value="Epimerase"/>
    <property type="match status" value="1"/>
</dbReference>
<protein>
    <submittedName>
        <fullName evidence="2">Nucleoside-diphosphate-sugar epimerase</fullName>
    </submittedName>
</protein>
<dbReference type="InterPro" id="IPR036291">
    <property type="entry name" value="NAD(P)-bd_dom_sf"/>
</dbReference>
<dbReference type="InterPro" id="IPR001509">
    <property type="entry name" value="Epimerase_deHydtase"/>
</dbReference>
<dbReference type="EMBL" id="OBEL01000001">
    <property type="protein sequence ID" value="SNZ08273.1"/>
    <property type="molecule type" value="Genomic_DNA"/>
</dbReference>
<name>A0A285NH83_9HYPH</name>
<feature type="domain" description="NAD-dependent epimerase/dehydratase" evidence="1">
    <location>
        <begin position="3"/>
        <end position="212"/>
    </location>
</feature>
<accession>A0A285NH83</accession>
<dbReference type="GO" id="GO:0004029">
    <property type="term" value="F:aldehyde dehydrogenase (NAD+) activity"/>
    <property type="evidence" value="ECO:0007669"/>
    <property type="project" value="TreeGrafter"/>
</dbReference>
<dbReference type="Gene3D" id="3.40.50.720">
    <property type="entry name" value="NAD(P)-binding Rossmann-like Domain"/>
    <property type="match status" value="1"/>
</dbReference>
<dbReference type="PANTHER" id="PTHR48079">
    <property type="entry name" value="PROTEIN YEEZ"/>
    <property type="match status" value="1"/>
</dbReference>
<dbReference type="InterPro" id="IPR051783">
    <property type="entry name" value="NAD(P)-dependent_oxidoreduct"/>
</dbReference>
<dbReference type="RefSeq" id="WP_097152689.1">
    <property type="nucleotide sequence ID" value="NZ_OBEL01000001.1"/>
</dbReference>
<gene>
    <name evidence="2" type="ORF">SAMN06265368_1540</name>
</gene>
<organism evidence="2 3">
    <name type="scientific">Cohaesibacter gelatinilyticus</name>
    <dbReference type="NCBI Taxonomy" id="372072"/>
    <lineage>
        <taxon>Bacteria</taxon>
        <taxon>Pseudomonadati</taxon>
        <taxon>Pseudomonadota</taxon>
        <taxon>Alphaproteobacteria</taxon>
        <taxon>Hyphomicrobiales</taxon>
        <taxon>Cohaesibacteraceae</taxon>
    </lineage>
</organism>
<evidence type="ECO:0000313" key="2">
    <source>
        <dbReference type="EMBL" id="SNZ08273.1"/>
    </source>
</evidence>
<proteinExistence type="predicted"/>